<keyword evidence="3" id="KW-1185">Reference proteome</keyword>
<dbReference type="PANTHER" id="PTHR33512:SF34">
    <property type="entry name" value="MALECTIN-LIKE DOMAIN-CONTAINING PROTEIN"/>
    <property type="match status" value="1"/>
</dbReference>
<gene>
    <name evidence="2" type="ORF">CTI12_AA433500</name>
</gene>
<feature type="chain" id="PRO_5015539700" evidence="1">
    <location>
        <begin position="27"/>
        <end position="242"/>
    </location>
</feature>
<dbReference type="Pfam" id="PF06697">
    <property type="entry name" value="DUF1191"/>
    <property type="match status" value="1"/>
</dbReference>
<organism evidence="2 3">
    <name type="scientific">Artemisia annua</name>
    <name type="common">Sweet wormwood</name>
    <dbReference type="NCBI Taxonomy" id="35608"/>
    <lineage>
        <taxon>Eukaryota</taxon>
        <taxon>Viridiplantae</taxon>
        <taxon>Streptophyta</taxon>
        <taxon>Embryophyta</taxon>
        <taxon>Tracheophyta</taxon>
        <taxon>Spermatophyta</taxon>
        <taxon>Magnoliopsida</taxon>
        <taxon>eudicotyledons</taxon>
        <taxon>Gunneridae</taxon>
        <taxon>Pentapetalae</taxon>
        <taxon>asterids</taxon>
        <taxon>campanulids</taxon>
        <taxon>Asterales</taxon>
        <taxon>Asteraceae</taxon>
        <taxon>Asteroideae</taxon>
        <taxon>Anthemideae</taxon>
        <taxon>Artemisiinae</taxon>
        <taxon>Artemisia</taxon>
    </lineage>
</organism>
<dbReference type="GO" id="GO:0016020">
    <property type="term" value="C:membrane"/>
    <property type="evidence" value="ECO:0007669"/>
    <property type="project" value="TreeGrafter"/>
</dbReference>
<dbReference type="AlphaFoldDB" id="A0A2U1M0Z6"/>
<name>A0A2U1M0Z6_ARTAN</name>
<comment type="caution">
    <text evidence="2">The sequence shown here is derived from an EMBL/GenBank/DDBJ whole genome shotgun (WGS) entry which is preliminary data.</text>
</comment>
<protein>
    <submittedName>
        <fullName evidence="2">Uncharacterized protein</fullName>
    </submittedName>
</protein>
<feature type="signal peptide" evidence="1">
    <location>
        <begin position="1"/>
        <end position="26"/>
    </location>
</feature>
<dbReference type="InterPro" id="IPR010605">
    <property type="entry name" value="DUF1191"/>
</dbReference>
<evidence type="ECO:0000256" key="1">
    <source>
        <dbReference type="SAM" id="SignalP"/>
    </source>
</evidence>
<proteinExistence type="predicted"/>
<evidence type="ECO:0000313" key="2">
    <source>
        <dbReference type="EMBL" id="PWA54880.1"/>
    </source>
</evidence>
<accession>A0A2U1M0Z6</accession>
<keyword evidence="1" id="KW-0732">Signal</keyword>
<evidence type="ECO:0000313" key="3">
    <source>
        <dbReference type="Proteomes" id="UP000245207"/>
    </source>
</evidence>
<reference evidence="2 3" key="1">
    <citation type="journal article" date="2018" name="Mol. Plant">
        <title>The genome of Artemisia annua provides insight into the evolution of Asteraceae family and artemisinin biosynthesis.</title>
        <authorList>
            <person name="Shen Q."/>
            <person name="Zhang L."/>
            <person name="Liao Z."/>
            <person name="Wang S."/>
            <person name="Yan T."/>
            <person name="Shi P."/>
            <person name="Liu M."/>
            <person name="Fu X."/>
            <person name="Pan Q."/>
            <person name="Wang Y."/>
            <person name="Lv Z."/>
            <person name="Lu X."/>
            <person name="Zhang F."/>
            <person name="Jiang W."/>
            <person name="Ma Y."/>
            <person name="Chen M."/>
            <person name="Hao X."/>
            <person name="Li L."/>
            <person name="Tang Y."/>
            <person name="Lv G."/>
            <person name="Zhou Y."/>
            <person name="Sun X."/>
            <person name="Brodelius P.E."/>
            <person name="Rose J.K.C."/>
            <person name="Tang K."/>
        </authorList>
    </citation>
    <scope>NUCLEOTIDE SEQUENCE [LARGE SCALE GENOMIC DNA]</scope>
    <source>
        <strain evidence="3">cv. Huhao1</strain>
        <tissue evidence="2">Leaf</tissue>
    </source>
</reference>
<dbReference type="OrthoDB" id="1925347at2759"/>
<dbReference type="Proteomes" id="UP000245207">
    <property type="component" value="Unassembled WGS sequence"/>
</dbReference>
<dbReference type="PANTHER" id="PTHR33512">
    <property type="entry name" value="PROTEIN, PUTATIVE (DUF1191)-RELATED"/>
    <property type="match status" value="1"/>
</dbReference>
<sequence>MFSFPSFYLITTTLLLLFTTIPLNKSQPFSPRLLDSILQEHAFQPLSGHRTKTGVIYSGNVPSNLTGTSIAALRLRSGSLRRRGYSKYNEFSIPKGVVVSPYVKRVILVYHNLGNWSSVYYPLKGYVYLSNVVGLLAYNASDVYAKELQELDVRVSGYPFVVKFKDLKDDLPHGSLPKCVFFDLFGGVEFEKLVNGSVCVSVNQGHFGVVVEDGLSRLNSSDRNPSTLVLIAGLYLLMQVSK</sequence>
<dbReference type="STRING" id="35608.A0A2U1M0Z6"/>
<dbReference type="EMBL" id="PKPP01006937">
    <property type="protein sequence ID" value="PWA54880.1"/>
    <property type="molecule type" value="Genomic_DNA"/>
</dbReference>